<dbReference type="PROSITE" id="PS00519">
    <property type="entry name" value="HTH_ASNC_1"/>
    <property type="match status" value="1"/>
</dbReference>
<sequence>MVSVMQPQKKYMIDAVDRKIIHWLQTGLPICSRPFQAISEQLGVSEQALIERIQILRSGGSIKRMGVIVRHRELGYRANAMVVFDVADNDVAETGRCFSRFEFVTLCYQRPRKLPDWPYNLFCMIHGRDRSEVLQRVEALKLHCRVHFTCEVLFSKRRFKQRGAVHQLKADIYLYGGKSNESR</sequence>
<dbReference type="InterPro" id="IPR036390">
    <property type="entry name" value="WH_DNA-bd_sf"/>
</dbReference>
<evidence type="ECO:0000256" key="5">
    <source>
        <dbReference type="ARBA" id="ARBA00048470"/>
    </source>
</evidence>
<dbReference type="Gene3D" id="3.30.70.3460">
    <property type="match status" value="1"/>
</dbReference>
<feature type="domain" description="Siroheme decarboxylase AsnC-like ligand binding" evidence="6">
    <location>
        <begin position="74"/>
        <end position="160"/>
    </location>
</feature>
<proteinExistence type="inferred from homology"/>
<dbReference type="InterPro" id="IPR019885">
    <property type="entry name" value="Tscrpt_reg_HTH_AsnC-type_CS"/>
</dbReference>
<dbReference type="SMART" id="SM00344">
    <property type="entry name" value="HTH_ASNC"/>
    <property type="match status" value="1"/>
</dbReference>
<evidence type="ECO:0000313" key="8">
    <source>
        <dbReference type="EMBL" id="VAW68321.1"/>
    </source>
</evidence>
<dbReference type="PANTHER" id="PTHR43413:SF1">
    <property type="entry name" value="SIROHEME DECARBOXYLASE NIRL SUBUNIT"/>
    <property type="match status" value="1"/>
</dbReference>
<reference evidence="8" key="1">
    <citation type="submission" date="2018-06" db="EMBL/GenBank/DDBJ databases">
        <authorList>
            <person name="Zhirakovskaya E."/>
        </authorList>
    </citation>
    <scope>NUCLEOTIDE SEQUENCE</scope>
</reference>
<dbReference type="InterPro" id="IPR050684">
    <property type="entry name" value="HTH-Siroheme_Decarb"/>
</dbReference>
<organism evidence="8">
    <name type="scientific">hydrothermal vent metagenome</name>
    <dbReference type="NCBI Taxonomy" id="652676"/>
    <lineage>
        <taxon>unclassified sequences</taxon>
        <taxon>metagenomes</taxon>
        <taxon>ecological metagenomes</taxon>
    </lineage>
</organism>
<name>A0A3B0XL81_9ZZZZ</name>
<comment type="pathway">
    <text evidence="2">Porphyrin-containing compound metabolism.</text>
</comment>
<keyword evidence="1" id="KW-0456">Lyase</keyword>
<evidence type="ECO:0000256" key="4">
    <source>
        <dbReference type="ARBA" id="ARBA00023471"/>
    </source>
</evidence>
<feature type="domain" description="Siroheme decarboxylase NirL-like HTH" evidence="7">
    <location>
        <begin position="17"/>
        <end position="62"/>
    </location>
</feature>
<gene>
    <name evidence="8" type="ORF">MNBD_GAMMA09-3408</name>
</gene>
<dbReference type="PANTHER" id="PTHR43413">
    <property type="entry name" value="TRANSCRIPTIONAL REGULATOR, ASNC FAMILY"/>
    <property type="match status" value="1"/>
</dbReference>
<evidence type="ECO:0000256" key="2">
    <source>
        <dbReference type="ARBA" id="ARBA00023444"/>
    </source>
</evidence>
<dbReference type="InterPro" id="IPR040523">
    <property type="entry name" value="AsnC_trans_reg2"/>
</dbReference>
<dbReference type="GO" id="GO:0016829">
    <property type="term" value="F:lyase activity"/>
    <property type="evidence" value="ECO:0007669"/>
    <property type="project" value="UniProtKB-KW"/>
</dbReference>
<evidence type="ECO:0000259" key="6">
    <source>
        <dbReference type="Pfam" id="PF17805"/>
    </source>
</evidence>
<accession>A0A3B0XL81</accession>
<dbReference type="Pfam" id="PF17805">
    <property type="entry name" value="AsnC_trans_reg2"/>
    <property type="match status" value="1"/>
</dbReference>
<dbReference type="SUPFAM" id="SSF46785">
    <property type="entry name" value="Winged helix' DNA-binding domain"/>
    <property type="match status" value="1"/>
</dbReference>
<protein>
    <recommendedName>
        <fullName evidence="4">siroheme decarboxylase</fullName>
        <ecNumber evidence="4">4.1.1.111</ecNumber>
    </recommendedName>
</protein>
<dbReference type="EMBL" id="UOFI01000125">
    <property type="protein sequence ID" value="VAW68321.1"/>
    <property type="molecule type" value="Genomic_DNA"/>
</dbReference>
<dbReference type="InterPro" id="IPR053953">
    <property type="entry name" value="NirdL-like_HTH"/>
</dbReference>
<evidence type="ECO:0000256" key="3">
    <source>
        <dbReference type="ARBA" id="ARBA00023457"/>
    </source>
</evidence>
<evidence type="ECO:0000259" key="7">
    <source>
        <dbReference type="Pfam" id="PF22451"/>
    </source>
</evidence>
<dbReference type="EC" id="4.1.1.111" evidence="4"/>
<dbReference type="InterPro" id="IPR019888">
    <property type="entry name" value="Tscrpt_reg_AsnC-like"/>
</dbReference>
<dbReference type="AlphaFoldDB" id="A0A3B0XL81"/>
<comment type="similarity">
    <text evidence="3">Belongs to the Ahb/Nir family.</text>
</comment>
<comment type="catalytic activity">
    <reaction evidence="5">
        <text>siroheme + 2 H(+) = 12,18-didecarboxysiroheme + 2 CO2</text>
        <dbReference type="Rhea" id="RHEA:19093"/>
        <dbReference type="ChEBI" id="CHEBI:15378"/>
        <dbReference type="ChEBI" id="CHEBI:16526"/>
        <dbReference type="ChEBI" id="CHEBI:60052"/>
        <dbReference type="ChEBI" id="CHEBI:140497"/>
        <dbReference type="EC" id="4.1.1.111"/>
    </reaction>
</comment>
<dbReference type="Pfam" id="PF22451">
    <property type="entry name" value="NirdL-like_HTH"/>
    <property type="match status" value="1"/>
</dbReference>
<evidence type="ECO:0000256" key="1">
    <source>
        <dbReference type="ARBA" id="ARBA00023239"/>
    </source>
</evidence>